<proteinExistence type="predicted"/>
<accession>A0AC34QB98</accession>
<dbReference type="Proteomes" id="UP000887576">
    <property type="component" value="Unplaced"/>
</dbReference>
<evidence type="ECO:0000313" key="2">
    <source>
        <dbReference type="WBParaSite" id="JU765_v2.g14784.t1"/>
    </source>
</evidence>
<name>A0AC34QB98_9BILA</name>
<protein>
    <submittedName>
        <fullName evidence="2">Uncharacterized protein</fullName>
    </submittedName>
</protein>
<evidence type="ECO:0000313" key="1">
    <source>
        <dbReference type="Proteomes" id="UP000887576"/>
    </source>
</evidence>
<organism evidence="1 2">
    <name type="scientific">Panagrolaimus sp. JU765</name>
    <dbReference type="NCBI Taxonomy" id="591449"/>
    <lineage>
        <taxon>Eukaryota</taxon>
        <taxon>Metazoa</taxon>
        <taxon>Ecdysozoa</taxon>
        <taxon>Nematoda</taxon>
        <taxon>Chromadorea</taxon>
        <taxon>Rhabditida</taxon>
        <taxon>Tylenchina</taxon>
        <taxon>Panagrolaimomorpha</taxon>
        <taxon>Panagrolaimoidea</taxon>
        <taxon>Panagrolaimidae</taxon>
        <taxon>Panagrolaimus</taxon>
    </lineage>
</organism>
<sequence>MALFFYYSEPENDELYNQRPLIVVESDFLDGLQNDPRTLYVAFETTDDEELVVSLEPGVNPSLKKVGLM</sequence>
<reference evidence="2" key="1">
    <citation type="submission" date="2022-11" db="UniProtKB">
        <authorList>
            <consortium name="WormBaseParasite"/>
        </authorList>
    </citation>
    <scope>IDENTIFICATION</scope>
</reference>
<dbReference type="WBParaSite" id="JU765_v2.g14784.t1">
    <property type="protein sequence ID" value="JU765_v2.g14784.t1"/>
    <property type="gene ID" value="JU765_v2.g14784"/>
</dbReference>